<evidence type="ECO:0000313" key="1">
    <source>
        <dbReference type="EMBL" id="MPC39200.1"/>
    </source>
</evidence>
<proteinExistence type="predicted"/>
<evidence type="ECO:0000313" key="2">
    <source>
        <dbReference type="Proteomes" id="UP000324222"/>
    </source>
</evidence>
<keyword evidence="2" id="KW-1185">Reference proteome</keyword>
<sequence>MYVSNFIMLMISDLWEVEWSCKDANRQPVECKQRAHHCTAYKTYVPFKHLIYNKL</sequence>
<accession>A0A5B7EW02</accession>
<name>A0A5B7EW02_PORTR</name>
<organism evidence="1 2">
    <name type="scientific">Portunus trituberculatus</name>
    <name type="common">Swimming crab</name>
    <name type="synonym">Neptunus trituberculatus</name>
    <dbReference type="NCBI Taxonomy" id="210409"/>
    <lineage>
        <taxon>Eukaryota</taxon>
        <taxon>Metazoa</taxon>
        <taxon>Ecdysozoa</taxon>
        <taxon>Arthropoda</taxon>
        <taxon>Crustacea</taxon>
        <taxon>Multicrustacea</taxon>
        <taxon>Malacostraca</taxon>
        <taxon>Eumalacostraca</taxon>
        <taxon>Eucarida</taxon>
        <taxon>Decapoda</taxon>
        <taxon>Pleocyemata</taxon>
        <taxon>Brachyura</taxon>
        <taxon>Eubrachyura</taxon>
        <taxon>Portunoidea</taxon>
        <taxon>Portunidae</taxon>
        <taxon>Portuninae</taxon>
        <taxon>Portunus</taxon>
    </lineage>
</organism>
<dbReference type="Proteomes" id="UP000324222">
    <property type="component" value="Unassembled WGS sequence"/>
</dbReference>
<reference evidence="1 2" key="1">
    <citation type="submission" date="2019-05" db="EMBL/GenBank/DDBJ databases">
        <title>Another draft genome of Portunus trituberculatus and its Hox gene families provides insights of decapod evolution.</title>
        <authorList>
            <person name="Jeong J.-H."/>
            <person name="Song I."/>
            <person name="Kim S."/>
            <person name="Choi T."/>
            <person name="Kim D."/>
            <person name="Ryu S."/>
            <person name="Kim W."/>
        </authorList>
    </citation>
    <scope>NUCLEOTIDE SEQUENCE [LARGE SCALE GENOMIC DNA]</scope>
    <source>
        <tissue evidence="1">Muscle</tissue>
    </source>
</reference>
<dbReference type="EMBL" id="VSRR010004290">
    <property type="protein sequence ID" value="MPC39200.1"/>
    <property type="molecule type" value="Genomic_DNA"/>
</dbReference>
<comment type="caution">
    <text evidence="1">The sequence shown here is derived from an EMBL/GenBank/DDBJ whole genome shotgun (WGS) entry which is preliminary data.</text>
</comment>
<dbReference type="AlphaFoldDB" id="A0A5B7EW02"/>
<protein>
    <submittedName>
        <fullName evidence="1">Uncharacterized protein</fullName>
    </submittedName>
</protein>
<gene>
    <name evidence="1" type="ORF">E2C01_032726</name>
</gene>